<name>A0A975NEH9_9BRAD</name>
<dbReference type="PANTHER" id="PTHR30483:SF6">
    <property type="entry name" value="PERIPLASMIC BINDING PROTEIN OF ABC TRANSPORTER FOR NATURAL AMINO ACIDS"/>
    <property type="match status" value="1"/>
</dbReference>
<dbReference type="InterPro" id="IPR051010">
    <property type="entry name" value="BCAA_transport"/>
</dbReference>
<keyword evidence="3" id="KW-0029">Amino-acid transport</keyword>
<feature type="region of interest" description="Disordered" evidence="4">
    <location>
        <begin position="53"/>
        <end position="72"/>
    </location>
</feature>
<sequence>MTGPLKPGSWPSKFWPSKSPPSGATRRTALGLILGTPLLGACAGMQQGLGSFSNPFSSDAGPAGPPQQPAVAGTGQVKVGLVLPLSASGNAGIAAQSMKNAAEMALAEFQNPNIQLLIKDDAGSPQGASQGAQQALDEGAEIILGPLFATSVPSTAQLTRTRGVSVIAFSTDSSVAGRGVYLLSFLPESDVNRIIEYAASTGKRSFAALLPDNAYGNVVEAAFKQAVGRRNGRIVAFEKYGADRATPARTVAQALGGADALFIADDGDSVVATADALTAAGANLRNIQLLGTGLWDNPRVFASPALQGGLYAAPDPSGFRSFSGRYRAKYGAEPVRTATLAYDAVALVAALARTQGGARFSPEVLTNPSGFAGIDGLFRFRADGTNERGLAVMKVGSGGSTPVAGSPKSFGA</sequence>
<feature type="region of interest" description="Disordered" evidence="4">
    <location>
        <begin position="1"/>
        <end position="22"/>
    </location>
</feature>
<dbReference type="AlphaFoldDB" id="A0A975NEH9"/>
<dbReference type="CDD" id="cd06339">
    <property type="entry name" value="PBP1_YraM_LppC_lipoprotein-like"/>
    <property type="match status" value="1"/>
</dbReference>
<evidence type="ECO:0000313" key="7">
    <source>
        <dbReference type="Proteomes" id="UP000680839"/>
    </source>
</evidence>
<dbReference type="Proteomes" id="UP000680839">
    <property type="component" value="Chromosome"/>
</dbReference>
<protein>
    <submittedName>
        <fullName evidence="6">Penicillin-binding protein activator</fullName>
    </submittedName>
</protein>
<dbReference type="Gene3D" id="3.40.50.2300">
    <property type="match status" value="2"/>
</dbReference>
<dbReference type="PANTHER" id="PTHR30483">
    <property type="entry name" value="LEUCINE-SPECIFIC-BINDING PROTEIN"/>
    <property type="match status" value="1"/>
</dbReference>
<dbReference type="InterPro" id="IPR028082">
    <property type="entry name" value="Peripla_BP_I"/>
</dbReference>
<evidence type="ECO:0000256" key="1">
    <source>
        <dbReference type="ARBA" id="ARBA00010062"/>
    </source>
</evidence>
<feature type="domain" description="Leucine-binding protein" evidence="5">
    <location>
        <begin position="76"/>
        <end position="399"/>
    </location>
</feature>
<dbReference type="InterPro" id="IPR028081">
    <property type="entry name" value="Leu-bd"/>
</dbReference>
<dbReference type="Pfam" id="PF13458">
    <property type="entry name" value="Peripla_BP_6"/>
    <property type="match status" value="1"/>
</dbReference>
<dbReference type="SUPFAM" id="SSF53822">
    <property type="entry name" value="Periplasmic binding protein-like I"/>
    <property type="match status" value="1"/>
</dbReference>
<evidence type="ECO:0000256" key="4">
    <source>
        <dbReference type="SAM" id="MobiDB-lite"/>
    </source>
</evidence>
<dbReference type="GO" id="GO:0006865">
    <property type="term" value="P:amino acid transport"/>
    <property type="evidence" value="ECO:0007669"/>
    <property type="project" value="UniProtKB-KW"/>
</dbReference>
<keyword evidence="2" id="KW-0732">Signal</keyword>
<comment type="similarity">
    <text evidence="1">Belongs to the leucine-binding protein family.</text>
</comment>
<proteinExistence type="inferred from homology"/>
<dbReference type="RefSeq" id="WP_215622070.1">
    <property type="nucleotide sequence ID" value="NZ_CP076134.1"/>
</dbReference>
<organism evidence="6 7">
    <name type="scientific">Bradyrhizobium sediminis</name>
    <dbReference type="NCBI Taxonomy" id="2840469"/>
    <lineage>
        <taxon>Bacteria</taxon>
        <taxon>Pseudomonadati</taxon>
        <taxon>Pseudomonadota</taxon>
        <taxon>Alphaproteobacteria</taxon>
        <taxon>Hyphomicrobiales</taxon>
        <taxon>Nitrobacteraceae</taxon>
        <taxon>Bradyrhizobium</taxon>
    </lineage>
</organism>
<evidence type="ECO:0000313" key="6">
    <source>
        <dbReference type="EMBL" id="QWG13340.1"/>
    </source>
</evidence>
<evidence type="ECO:0000256" key="2">
    <source>
        <dbReference type="ARBA" id="ARBA00022729"/>
    </source>
</evidence>
<accession>A0A975NEH9</accession>
<dbReference type="EMBL" id="CP076134">
    <property type="protein sequence ID" value="QWG13340.1"/>
    <property type="molecule type" value="Genomic_DNA"/>
</dbReference>
<evidence type="ECO:0000256" key="3">
    <source>
        <dbReference type="ARBA" id="ARBA00022970"/>
    </source>
</evidence>
<keyword evidence="3" id="KW-0813">Transport</keyword>
<gene>
    <name evidence="6" type="ORF">KMZ29_00885</name>
</gene>
<evidence type="ECO:0000259" key="5">
    <source>
        <dbReference type="Pfam" id="PF13458"/>
    </source>
</evidence>
<reference evidence="6" key="1">
    <citation type="submission" date="2021-06" db="EMBL/GenBank/DDBJ databases">
        <title>Bradyrhizobium sp. S2-20-1 Genome sequencing.</title>
        <authorList>
            <person name="Jin L."/>
        </authorList>
    </citation>
    <scope>NUCLEOTIDE SEQUENCE</scope>
    <source>
        <strain evidence="6">S2-20-1</strain>
    </source>
</reference>